<organism evidence="2 3">
    <name type="scientific">Pararge aegeria aegeria</name>
    <dbReference type="NCBI Taxonomy" id="348720"/>
    <lineage>
        <taxon>Eukaryota</taxon>
        <taxon>Metazoa</taxon>
        <taxon>Ecdysozoa</taxon>
        <taxon>Arthropoda</taxon>
        <taxon>Hexapoda</taxon>
        <taxon>Insecta</taxon>
        <taxon>Pterygota</taxon>
        <taxon>Neoptera</taxon>
        <taxon>Endopterygota</taxon>
        <taxon>Lepidoptera</taxon>
        <taxon>Glossata</taxon>
        <taxon>Ditrysia</taxon>
        <taxon>Papilionoidea</taxon>
        <taxon>Nymphalidae</taxon>
        <taxon>Satyrinae</taxon>
        <taxon>Satyrini</taxon>
        <taxon>Parargina</taxon>
        <taxon>Pararge</taxon>
    </lineage>
</organism>
<comment type="caution">
    <text evidence="2">The sequence shown here is derived from an EMBL/GenBank/DDBJ whole genome shotgun (WGS) entry which is preliminary data.</text>
</comment>
<evidence type="ECO:0000313" key="3">
    <source>
        <dbReference type="Proteomes" id="UP000838756"/>
    </source>
</evidence>
<name>A0A8S4R1T0_9NEOP</name>
<dbReference type="EMBL" id="CAKXAJ010024744">
    <property type="protein sequence ID" value="CAH2229719.1"/>
    <property type="molecule type" value="Genomic_DNA"/>
</dbReference>
<protein>
    <submittedName>
        <fullName evidence="2">Jg27931 protein</fullName>
    </submittedName>
</protein>
<keyword evidence="3" id="KW-1185">Reference proteome</keyword>
<gene>
    <name evidence="2" type="primary">jg27931</name>
    <name evidence="2" type="ORF">PAEG_LOCUS9116</name>
</gene>
<evidence type="ECO:0000313" key="2">
    <source>
        <dbReference type="EMBL" id="CAH2229719.1"/>
    </source>
</evidence>
<proteinExistence type="predicted"/>
<sequence>MRRAPRRHRGEGGRRRSEGASCEDSDLGSVRRQSDCWWTFGLIIFNPSAPVTVVRVHVRMTSEILALLFAGEDAVFVVGTRR</sequence>
<dbReference type="Proteomes" id="UP000838756">
    <property type="component" value="Unassembled WGS sequence"/>
</dbReference>
<evidence type="ECO:0000256" key="1">
    <source>
        <dbReference type="SAM" id="MobiDB-lite"/>
    </source>
</evidence>
<dbReference type="AlphaFoldDB" id="A0A8S4R1T0"/>
<reference evidence="2" key="1">
    <citation type="submission" date="2022-03" db="EMBL/GenBank/DDBJ databases">
        <authorList>
            <person name="Lindestad O."/>
        </authorList>
    </citation>
    <scope>NUCLEOTIDE SEQUENCE</scope>
</reference>
<accession>A0A8S4R1T0</accession>
<feature type="region of interest" description="Disordered" evidence="1">
    <location>
        <begin position="1"/>
        <end position="30"/>
    </location>
</feature>